<accession>Q5NWV8</accession>
<dbReference type="HOGENOM" id="CLU_2340730_0_0_4"/>
<proteinExistence type="predicted"/>
<feature type="region of interest" description="Disordered" evidence="1">
    <location>
        <begin position="1"/>
        <end position="24"/>
    </location>
</feature>
<dbReference type="AlphaFoldDB" id="Q5NWV8"/>
<geneLocation type="plasmid" evidence="3">
    <name>pAzo1</name>
</geneLocation>
<keyword evidence="2" id="KW-0614">Plasmid</keyword>
<dbReference type="Proteomes" id="UP000006552">
    <property type="component" value="Plasmid 1"/>
</dbReference>
<dbReference type="EMBL" id="CR555307">
    <property type="protein sequence ID" value="CAI10456.1"/>
    <property type="molecule type" value="Genomic_DNA"/>
</dbReference>
<evidence type="ECO:0000313" key="2">
    <source>
        <dbReference type="EMBL" id="CAI10456.1"/>
    </source>
</evidence>
<feature type="region of interest" description="Disordered" evidence="1">
    <location>
        <begin position="38"/>
        <end position="65"/>
    </location>
</feature>
<evidence type="ECO:0000256" key="1">
    <source>
        <dbReference type="SAM" id="MobiDB-lite"/>
    </source>
</evidence>
<dbReference type="KEGG" id="eba:p1B272"/>
<name>Q5NWV8_AROAE</name>
<gene>
    <name evidence="2" type="ORF">p1B272</name>
</gene>
<protein>
    <submittedName>
        <fullName evidence="2">Uncharacterized protein</fullName>
    </submittedName>
</protein>
<organism evidence="2 3">
    <name type="scientific">Aromatoleum aromaticum (strain DSM 19018 / LMG 30748 / EbN1)</name>
    <name type="common">Azoarcus sp. (strain EbN1)</name>
    <dbReference type="NCBI Taxonomy" id="76114"/>
    <lineage>
        <taxon>Bacteria</taxon>
        <taxon>Pseudomonadati</taxon>
        <taxon>Pseudomonadota</taxon>
        <taxon>Betaproteobacteria</taxon>
        <taxon>Rhodocyclales</taxon>
        <taxon>Rhodocyclaceae</taxon>
        <taxon>Aromatoleum</taxon>
    </lineage>
</organism>
<keyword evidence="3" id="KW-1185">Reference proteome</keyword>
<evidence type="ECO:0000313" key="3">
    <source>
        <dbReference type="Proteomes" id="UP000006552"/>
    </source>
</evidence>
<feature type="compositionally biased region" description="Polar residues" evidence="1">
    <location>
        <begin position="1"/>
        <end position="21"/>
    </location>
</feature>
<sequence length="97" mass="10456">MHSVCERTSGTRTRFQRSDASSCPPKNCIPEAVARRCSGTAPPSHLGEPSRPLVSRTDPRSSRPLCRRSHKCLPCAFLISLNAWRGSSPGGAIEPLG</sequence>
<reference evidence="2 3" key="1">
    <citation type="journal article" date="2005" name="Arch. Microbiol.">
        <title>The genome sequence of an anaerobic aromatic-degrading denitrifying bacterium, strain EbN1.</title>
        <authorList>
            <person name="Rabus R."/>
            <person name="Kube M."/>
            <person name="Heider J."/>
            <person name="Beck A."/>
            <person name="Heitmann K."/>
            <person name="Widdel F."/>
            <person name="Reinhardt R."/>
        </authorList>
    </citation>
    <scope>NUCLEOTIDE SEQUENCE [LARGE SCALE GENOMIC DNA]</scope>
    <source>
        <strain evidence="2 3">EbN1</strain>
        <plasmid evidence="3">Plasmid pAzo1</plasmid>
    </source>
</reference>